<dbReference type="Gene3D" id="1.20.1250.20">
    <property type="entry name" value="MFS general substrate transporter like domains"/>
    <property type="match status" value="1"/>
</dbReference>
<feature type="transmembrane region" description="Helical" evidence="6">
    <location>
        <begin position="165"/>
        <end position="184"/>
    </location>
</feature>
<feature type="transmembrane region" description="Helical" evidence="6">
    <location>
        <begin position="190"/>
        <end position="211"/>
    </location>
</feature>
<comment type="caution">
    <text evidence="7">The sequence shown here is derived from an EMBL/GenBank/DDBJ whole genome shotgun (WGS) entry which is preliminary data.</text>
</comment>
<evidence type="ECO:0000256" key="1">
    <source>
        <dbReference type="ARBA" id="ARBA00004141"/>
    </source>
</evidence>
<organism evidence="7 8">
    <name type="scientific">Ensete ventricosum</name>
    <name type="common">Abyssinian banana</name>
    <name type="synonym">Musa ensete</name>
    <dbReference type="NCBI Taxonomy" id="4639"/>
    <lineage>
        <taxon>Eukaryota</taxon>
        <taxon>Viridiplantae</taxon>
        <taxon>Streptophyta</taxon>
        <taxon>Embryophyta</taxon>
        <taxon>Tracheophyta</taxon>
        <taxon>Spermatophyta</taxon>
        <taxon>Magnoliopsida</taxon>
        <taxon>Liliopsida</taxon>
        <taxon>Zingiberales</taxon>
        <taxon>Musaceae</taxon>
        <taxon>Ensete</taxon>
    </lineage>
</organism>
<evidence type="ECO:0000256" key="5">
    <source>
        <dbReference type="ARBA" id="ARBA00023136"/>
    </source>
</evidence>
<name>A0A427AI73_ENSVE</name>
<keyword evidence="5 6" id="KW-0472">Membrane</keyword>
<evidence type="ECO:0000256" key="2">
    <source>
        <dbReference type="ARBA" id="ARBA00005982"/>
    </source>
</evidence>
<keyword evidence="3 6" id="KW-0812">Transmembrane</keyword>
<gene>
    <name evidence="7" type="ORF">B296_00007571</name>
</gene>
<feature type="non-terminal residue" evidence="7">
    <location>
        <position position="1"/>
    </location>
</feature>
<dbReference type="AlphaFoldDB" id="A0A427AI73"/>
<dbReference type="EMBL" id="AMZH03002349">
    <property type="protein sequence ID" value="RRT75896.1"/>
    <property type="molecule type" value="Genomic_DNA"/>
</dbReference>
<evidence type="ECO:0008006" key="9">
    <source>
        <dbReference type="Google" id="ProtNLM"/>
    </source>
</evidence>
<dbReference type="GO" id="GO:0016020">
    <property type="term" value="C:membrane"/>
    <property type="evidence" value="ECO:0007669"/>
    <property type="project" value="UniProtKB-SubCell"/>
</dbReference>
<keyword evidence="4 6" id="KW-1133">Transmembrane helix</keyword>
<dbReference type="InterPro" id="IPR036259">
    <property type="entry name" value="MFS_trans_sf"/>
</dbReference>
<comment type="similarity">
    <text evidence="2">Belongs to the major facilitator superfamily. Proton-dependent oligopeptide transporter (POT/PTR) (TC 2.A.17) family.</text>
</comment>
<dbReference type="InterPro" id="IPR000109">
    <property type="entry name" value="POT_fam"/>
</dbReference>
<evidence type="ECO:0000313" key="8">
    <source>
        <dbReference type="Proteomes" id="UP000287651"/>
    </source>
</evidence>
<accession>A0A427AI73</accession>
<dbReference type="PANTHER" id="PTHR11654">
    <property type="entry name" value="OLIGOPEPTIDE TRANSPORTER-RELATED"/>
    <property type="match status" value="1"/>
</dbReference>
<proteinExistence type="inferred from homology"/>
<reference evidence="7 8" key="1">
    <citation type="journal article" date="2014" name="Agronomy (Basel)">
        <title>A Draft Genome Sequence for Ensete ventricosum, the Drought-Tolerant Tree Against Hunger.</title>
        <authorList>
            <person name="Harrison J."/>
            <person name="Moore K.A."/>
            <person name="Paszkiewicz K."/>
            <person name="Jones T."/>
            <person name="Grant M."/>
            <person name="Ambacheew D."/>
            <person name="Muzemil S."/>
            <person name="Studholme D.J."/>
        </authorList>
    </citation>
    <scope>NUCLEOTIDE SEQUENCE [LARGE SCALE GENOMIC DNA]</scope>
</reference>
<dbReference type="Proteomes" id="UP000287651">
    <property type="component" value="Unassembled WGS sequence"/>
</dbReference>
<evidence type="ECO:0000256" key="3">
    <source>
        <dbReference type="ARBA" id="ARBA00022692"/>
    </source>
</evidence>
<evidence type="ECO:0000256" key="4">
    <source>
        <dbReference type="ARBA" id="ARBA00022989"/>
    </source>
</evidence>
<evidence type="ECO:0000313" key="7">
    <source>
        <dbReference type="EMBL" id="RRT75896.1"/>
    </source>
</evidence>
<comment type="subcellular location">
    <subcellularLocation>
        <location evidence="1">Membrane</location>
        <topology evidence="1">Multi-pass membrane protein</topology>
    </subcellularLocation>
</comment>
<evidence type="ECO:0000256" key="6">
    <source>
        <dbReference type="SAM" id="Phobius"/>
    </source>
</evidence>
<sequence>AWVPVSNLGLGLALSGATANLIVYLVEEYNVKSIDAAQIGNIVGGSTSLAPVIGAIVSDAFFGCYPSSHCLLLYHLPAGTLTFPHKLSRSAVVLLTLTAAVPSLRPPPCAFGSDACEAPSAGQRAFLFTAVALLAFGAGGSRFNFLAMGGGQFDKVRDQGIFFNWYFIVLYVSAVVGSTALVFVEDSVSWTLGYALCTAANAVALVGLLLGTKYYRMPAAQGSPFTGMARVVVAAFKKWNVKVSQQNPSYYYGSGGDDY</sequence>
<protein>
    <recommendedName>
        <fullName evidence="9">Nodulin-like domain-containing protein</fullName>
    </recommendedName>
</protein>
<dbReference type="Pfam" id="PF00854">
    <property type="entry name" value="PTR2"/>
    <property type="match status" value="1"/>
</dbReference>
<dbReference type="GO" id="GO:0022857">
    <property type="term" value="F:transmembrane transporter activity"/>
    <property type="evidence" value="ECO:0007669"/>
    <property type="project" value="InterPro"/>
</dbReference>
<feature type="transmembrane region" description="Helical" evidence="6">
    <location>
        <begin position="125"/>
        <end position="145"/>
    </location>
</feature>